<evidence type="ECO:0000313" key="3">
    <source>
        <dbReference type="Proteomes" id="UP000008021"/>
    </source>
</evidence>
<dbReference type="HOGENOM" id="CLU_2227445_0_0_1"/>
<dbReference type="Gramene" id="OMERI11G08290.3">
    <property type="protein sequence ID" value="OMERI11G08290.3"/>
    <property type="gene ID" value="OMERI11G08290"/>
</dbReference>
<keyword evidence="3" id="KW-1185">Reference proteome</keyword>
<evidence type="ECO:0000313" key="2">
    <source>
        <dbReference type="EnsemblPlants" id="OMERI11G08290.3"/>
    </source>
</evidence>
<feature type="compositionally biased region" description="Polar residues" evidence="1">
    <location>
        <begin position="1"/>
        <end position="11"/>
    </location>
</feature>
<reference evidence="2" key="2">
    <citation type="submission" date="2018-05" db="EMBL/GenBank/DDBJ databases">
        <title>OmerRS3 (Oryza meridionalis Reference Sequence Version 3).</title>
        <authorList>
            <person name="Zhang J."/>
            <person name="Kudrna D."/>
            <person name="Lee S."/>
            <person name="Talag J."/>
            <person name="Welchert J."/>
            <person name="Wing R.A."/>
        </authorList>
    </citation>
    <scope>NUCLEOTIDE SEQUENCE [LARGE SCALE GENOMIC DNA]</scope>
    <source>
        <strain evidence="2">cv. OR44</strain>
    </source>
</reference>
<protein>
    <submittedName>
        <fullName evidence="2">Uncharacterized protein</fullName>
    </submittedName>
</protein>
<proteinExistence type="predicted"/>
<organism evidence="2">
    <name type="scientific">Oryza meridionalis</name>
    <dbReference type="NCBI Taxonomy" id="40149"/>
    <lineage>
        <taxon>Eukaryota</taxon>
        <taxon>Viridiplantae</taxon>
        <taxon>Streptophyta</taxon>
        <taxon>Embryophyta</taxon>
        <taxon>Tracheophyta</taxon>
        <taxon>Spermatophyta</taxon>
        <taxon>Magnoliopsida</taxon>
        <taxon>Liliopsida</taxon>
        <taxon>Poales</taxon>
        <taxon>Poaceae</taxon>
        <taxon>BOP clade</taxon>
        <taxon>Oryzoideae</taxon>
        <taxon>Oryzeae</taxon>
        <taxon>Oryzinae</taxon>
        <taxon>Oryza</taxon>
    </lineage>
</organism>
<dbReference type="AlphaFoldDB" id="A0A0E0F4M3"/>
<evidence type="ECO:0000256" key="1">
    <source>
        <dbReference type="SAM" id="MobiDB-lite"/>
    </source>
</evidence>
<dbReference type="EnsemblPlants" id="OMERI11G08290.3">
    <property type="protein sequence ID" value="OMERI11G08290.3"/>
    <property type="gene ID" value="OMERI11G08290"/>
</dbReference>
<name>A0A0E0F4M3_9ORYZ</name>
<reference evidence="2" key="1">
    <citation type="submission" date="2015-04" db="UniProtKB">
        <authorList>
            <consortium name="EnsemblPlants"/>
        </authorList>
    </citation>
    <scope>IDENTIFICATION</scope>
</reference>
<dbReference type="Proteomes" id="UP000008021">
    <property type="component" value="Chromosome 11"/>
</dbReference>
<feature type="region of interest" description="Disordered" evidence="1">
    <location>
        <begin position="1"/>
        <end position="23"/>
    </location>
</feature>
<accession>A0A0E0F4M3</accession>
<sequence>MISSHAPTTQTGGRGSRSRAVAVEPEATDGRLLAPQRFAWCSQLSICARFSNHGNPGPLDRPAVIVTGAIVRDDGSHPGAVLPPLLRDGAEVAWEHANYQYVVAHR</sequence>